<accession>A0AAP0R7E7</accession>
<sequence>MESPPLARYIPPNSKKRLFSGSSSSCLEPEVVEIAPPMSQRPITKSLKQKEVFHYEVIDIESIDVDEDSSDVMIIDEKFGTSKGKAIKNGSDGSCNNQSKEALTDYLFAPTGVANIGSVDEFQSSKNFAPASHNINLDCFYDDDDDEHINFYSDEFMDVDYAILGAQLDSADIPPGVEVPIPWLSDPALIKKQPPMASILPQSQPQLDAVGFPNGLDPSLSNWLSEPAQLKMKPTSIGRSSLQTQMDNASHPPGVEPTSPWLYTETAQSKKKPSTLYNSTFSSSQTQKGGLTFVPGVESSRSFRLLELSERKKKQATPSSSNYHYPKSILDKFDTMKLPPGVQPSPWGSYLPNSIKKQVDTSSLTYSGYDTQMDTVNLPPGVGPNMSWWQNSSQFMIKPSFISDPPYSDFYDPFDGAQFFPDGEEAIHLFQDPASSQEYEAAAGSSTIPSQLISSSGKDWNEDDILKKFQLFKQFDTVDDHSDHHYARCGSSVKQPPKHWAKKIQEEWRILENDLPDTIFVRVYETRMDLLRAVIVGAEGTPYHDGLFFFDVFFPGGYPSEPPHVYYHSGGLRLNPNLYQCGKVCLSLLNTWSGNKNEKWIPGVSTMLQVLVSIQALILNAKPYFNEPGYASMSGSRQKPFLKKKGKAYSEEGEKQKEIDTRLGLWMPTSTGGDDQSTMCSREYKSKNTHKIPRSPLHPMAAPKWLSLHKDETLKATPYIKWVITLQERESRERYQIFRAHHRQPPMAAARMILKNSKAPLLYSLRCRPIFAPSVANASMDHFVQTVENSNRDVVFPIGNLREKSREQLFFEGRVSTADGFWLRESPLISFRGRPAIPDDVDDYDDDDMDDSDDFDSTNISSSDDDDFDDDGK</sequence>
<keyword evidence="2" id="KW-0833">Ubl conjugation pathway</keyword>
<comment type="caution">
    <text evidence="5">The sequence shown here is derived from an EMBL/GenBank/DDBJ whole genome shotgun (WGS) entry which is preliminary data.</text>
</comment>
<evidence type="ECO:0000256" key="1">
    <source>
        <dbReference type="ARBA" id="ARBA00022679"/>
    </source>
</evidence>
<dbReference type="PROSITE" id="PS50127">
    <property type="entry name" value="UBC_2"/>
    <property type="match status" value="1"/>
</dbReference>
<dbReference type="SUPFAM" id="SSF54495">
    <property type="entry name" value="UBC-like"/>
    <property type="match status" value="1"/>
</dbReference>
<dbReference type="InterPro" id="IPR016135">
    <property type="entry name" value="UBQ-conjugating_enzyme/RWD"/>
</dbReference>
<dbReference type="EMBL" id="JBBPBK010000015">
    <property type="protein sequence ID" value="KAK9268306.1"/>
    <property type="molecule type" value="Genomic_DNA"/>
</dbReference>
<dbReference type="InterPro" id="IPR000608">
    <property type="entry name" value="UBC"/>
</dbReference>
<feature type="domain" description="UBC core" evidence="4">
    <location>
        <begin position="499"/>
        <end position="655"/>
    </location>
</feature>
<dbReference type="Gene3D" id="3.10.110.10">
    <property type="entry name" value="Ubiquitin Conjugating Enzyme"/>
    <property type="match status" value="1"/>
</dbReference>
<dbReference type="AlphaFoldDB" id="A0AAP0R7E7"/>
<dbReference type="CDD" id="cd23837">
    <property type="entry name" value="UBCc_UBE2O"/>
    <property type="match status" value="1"/>
</dbReference>
<evidence type="ECO:0000313" key="5">
    <source>
        <dbReference type="EMBL" id="KAK9268306.1"/>
    </source>
</evidence>
<dbReference type="Proteomes" id="UP001415857">
    <property type="component" value="Unassembled WGS sequence"/>
</dbReference>
<gene>
    <name evidence="5" type="ORF">L1049_000053</name>
</gene>
<keyword evidence="6" id="KW-1185">Reference proteome</keyword>
<dbReference type="SMART" id="SM00212">
    <property type="entry name" value="UBCc"/>
    <property type="match status" value="1"/>
</dbReference>
<dbReference type="Pfam" id="PF00179">
    <property type="entry name" value="UQ_con"/>
    <property type="match status" value="1"/>
</dbReference>
<dbReference type="PANTHER" id="PTHR46116:SF41">
    <property type="entry name" value="UBIQUITIN-CONJUGATING ENZYME E2 25-RELATED"/>
    <property type="match status" value="1"/>
</dbReference>
<evidence type="ECO:0000259" key="4">
    <source>
        <dbReference type="PROSITE" id="PS50127"/>
    </source>
</evidence>
<proteinExistence type="predicted"/>
<organism evidence="5 6">
    <name type="scientific">Liquidambar formosana</name>
    <name type="common">Formosan gum</name>
    <dbReference type="NCBI Taxonomy" id="63359"/>
    <lineage>
        <taxon>Eukaryota</taxon>
        <taxon>Viridiplantae</taxon>
        <taxon>Streptophyta</taxon>
        <taxon>Embryophyta</taxon>
        <taxon>Tracheophyta</taxon>
        <taxon>Spermatophyta</taxon>
        <taxon>Magnoliopsida</taxon>
        <taxon>eudicotyledons</taxon>
        <taxon>Gunneridae</taxon>
        <taxon>Pentapetalae</taxon>
        <taxon>Saxifragales</taxon>
        <taxon>Altingiaceae</taxon>
        <taxon>Liquidambar</taxon>
    </lineage>
</organism>
<feature type="region of interest" description="Disordered" evidence="3">
    <location>
        <begin position="834"/>
        <end position="873"/>
    </location>
</feature>
<keyword evidence="1" id="KW-0808">Transferase</keyword>
<feature type="compositionally biased region" description="Acidic residues" evidence="3">
    <location>
        <begin position="839"/>
        <end position="856"/>
    </location>
</feature>
<evidence type="ECO:0000256" key="2">
    <source>
        <dbReference type="ARBA" id="ARBA00022786"/>
    </source>
</evidence>
<name>A0AAP0R7E7_LIQFO</name>
<protein>
    <recommendedName>
        <fullName evidence="4">UBC core domain-containing protein</fullName>
    </recommendedName>
</protein>
<evidence type="ECO:0000256" key="3">
    <source>
        <dbReference type="SAM" id="MobiDB-lite"/>
    </source>
</evidence>
<dbReference type="PANTHER" id="PTHR46116">
    <property type="entry name" value="(E3-INDEPENDENT) E2 UBIQUITIN-CONJUGATING ENZYME"/>
    <property type="match status" value="1"/>
</dbReference>
<feature type="compositionally biased region" description="Acidic residues" evidence="3">
    <location>
        <begin position="863"/>
        <end position="873"/>
    </location>
</feature>
<reference evidence="5 6" key="1">
    <citation type="journal article" date="2024" name="Plant J.">
        <title>Genome sequences and population genomics reveal climatic adaptation and genomic divergence between two closely related sweetgum species.</title>
        <authorList>
            <person name="Xu W.Q."/>
            <person name="Ren C.Q."/>
            <person name="Zhang X.Y."/>
            <person name="Comes H.P."/>
            <person name="Liu X.H."/>
            <person name="Li Y.G."/>
            <person name="Kettle C.J."/>
            <person name="Jalonen R."/>
            <person name="Gaisberger H."/>
            <person name="Ma Y.Z."/>
            <person name="Qiu Y.X."/>
        </authorList>
    </citation>
    <scope>NUCLEOTIDE SEQUENCE [LARGE SCALE GENOMIC DNA]</scope>
    <source>
        <strain evidence="5">Hangzhou</strain>
    </source>
</reference>
<dbReference type="GO" id="GO:0061631">
    <property type="term" value="F:ubiquitin conjugating enzyme activity"/>
    <property type="evidence" value="ECO:0007669"/>
    <property type="project" value="TreeGrafter"/>
</dbReference>
<evidence type="ECO:0000313" key="6">
    <source>
        <dbReference type="Proteomes" id="UP001415857"/>
    </source>
</evidence>